<dbReference type="SMART" id="SM01283">
    <property type="entry name" value="Costars"/>
    <property type="match status" value="1"/>
</dbReference>
<comment type="caution">
    <text evidence="3">The sequence shown here is derived from an EMBL/GenBank/DDBJ whole genome shotgun (WGS) entry which is preliminary data.</text>
</comment>
<dbReference type="EMBL" id="CAJOBA010046547">
    <property type="protein sequence ID" value="CAF4190882.1"/>
    <property type="molecule type" value="Genomic_DNA"/>
</dbReference>
<name>A0A8S2RWU3_9BILA</name>
<accession>A0A8S2RWU3</accession>
<gene>
    <name evidence="2" type="ORF">OVA965_LOCUS32177</name>
    <name evidence="3" type="ORF">TMI583_LOCUS33032</name>
</gene>
<dbReference type="InterPro" id="IPR027817">
    <property type="entry name" value="Costars_dom"/>
</dbReference>
<feature type="domain" description="Costars" evidence="1">
    <location>
        <begin position="72"/>
        <end position="145"/>
    </location>
</feature>
<dbReference type="InterPro" id="IPR038095">
    <property type="entry name" value="Costars_sf"/>
</dbReference>
<proteinExistence type="predicted"/>
<dbReference type="EMBL" id="CAJNOK010024854">
    <property type="protein sequence ID" value="CAF1382513.1"/>
    <property type="molecule type" value="Genomic_DNA"/>
</dbReference>
<dbReference type="AlphaFoldDB" id="A0A8S2RWU3"/>
<reference evidence="3" key="1">
    <citation type="submission" date="2021-02" db="EMBL/GenBank/DDBJ databases">
        <authorList>
            <person name="Nowell W R."/>
        </authorList>
    </citation>
    <scope>NUCLEOTIDE SEQUENCE</scope>
</reference>
<sequence length="149" mass="17010">GMNSASGDNTNNKAGTMEYDKTMYKKPSAAEKKNHLAGRINLFQEKVNHTRQPSPGIIEHQVDKHHHEIVDESLMNEMRNLSQLVKDNGLQGDYAIQIKYDDLVNICKNTMNNDKLNDLLLKTRKHGYIQFSGDTLNEDVNIKLIKVPY</sequence>
<dbReference type="Gene3D" id="1.10.10.1540">
    <property type="entry name" value="Costar domain"/>
    <property type="match status" value="1"/>
</dbReference>
<dbReference type="Proteomes" id="UP000682733">
    <property type="component" value="Unassembled WGS sequence"/>
</dbReference>
<evidence type="ECO:0000259" key="1">
    <source>
        <dbReference type="SMART" id="SM01283"/>
    </source>
</evidence>
<protein>
    <recommendedName>
        <fullName evidence="1">Costars domain-containing protein</fullName>
    </recommendedName>
</protein>
<evidence type="ECO:0000313" key="4">
    <source>
        <dbReference type="Proteomes" id="UP000682733"/>
    </source>
</evidence>
<organism evidence="3 4">
    <name type="scientific">Didymodactylos carnosus</name>
    <dbReference type="NCBI Taxonomy" id="1234261"/>
    <lineage>
        <taxon>Eukaryota</taxon>
        <taxon>Metazoa</taxon>
        <taxon>Spiralia</taxon>
        <taxon>Gnathifera</taxon>
        <taxon>Rotifera</taxon>
        <taxon>Eurotatoria</taxon>
        <taxon>Bdelloidea</taxon>
        <taxon>Philodinida</taxon>
        <taxon>Philodinidae</taxon>
        <taxon>Didymodactylos</taxon>
    </lineage>
</organism>
<dbReference type="Pfam" id="PF14705">
    <property type="entry name" value="Costars"/>
    <property type="match status" value="1"/>
</dbReference>
<feature type="non-terminal residue" evidence="3">
    <location>
        <position position="1"/>
    </location>
</feature>
<dbReference type="Proteomes" id="UP000677228">
    <property type="component" value="Unassembled WGS sequence"/>
</dbReference>
<evidence type="ECO:0000313" key="2">
    <source>
        <dbReference type="EMBL" id="CAF1382513.1"/>
    </source>
</evidence>
<evidence type="ECO:0000313" key="3">
    <source>
        <dbReference type="EMBL" id="CAF4190882.1"/>
    </source>
</evidence>